<feature type="region of interest" description="Disordered" evidence="3">
    <location>
        <begin position="21"/>
        <end position="71"/>
    </location>
</feature>
<organism evidence="5 6">
    <name type="scientific">Clavelina lepadiformis</name>
    <name type="common">Light-bulb sea squirt</name>
    <name type="synonym">Ascidia lepadiformis</name>
    <dbReference type="NCBI Taxonomy" id="159417"/>
    <lineage>
        <taxon>Eukaryota</taxon>
        <taxon>Metazoa</taxon>
        <taxon>Chordata</taxon>
        <taxon>Tunicata</taxon>
        <taxon>Ascidiacea</taxon>
        <taxon>Aplousobranchia</taxon>
        <taxon>Clavelinidae</taxon>
        <taxon>Clavelina</taxon>
    </lineage>
</organism>
<dbReference type="PRINTS" id="PR00677">
    <property type="entry name" value="PHOSDUCIN"/>
</dbReference>
<accession>A0ABP0GVE3</accession>
<gene>
    <name evidence="5" type="ORF">CVLEPA_LOCUS28940</name>
</gene>
<dbReference type="Proteomes" id="UP001642483">
    <property type="component" value="Unassembled WGS sequence"/>
</dbReference>
<dbReference type="EMBL" id="CAWYQH010000152">
    <property type="protein sequence ID" value="CAK8695709.1"/>
    <property type="molecule type" value="Genomic_DNA"/>
</dbReference>
<dbReference type="InterPro" id="IPR036249">
    <property type="entry name" value="Thioredoxin-like_sf"/>
</dbReference>
<dbReference type="InterPro" id="IPR023196">
    <property type="entry name" value="Phosducin_N_dom_sf"/>
</dbReference>
<dbReference type="SUPFAM" id="SSF52833">
    <property type="entry name" value="Thioredoxin-like"/>
    <property type="match status" value="1"/>
</dbReference>
<dbReference type="Gene3D" id="3.40.30.10">
    <property type="entry name" value="Glutaredoxin"/>
    <property type="match status" value="1"/>
</dbReference>
<dbReference type="PANTHER" id="PTHR46052:SF1">
    <property type="entry name" value="PHOSDUCIN-LIKE PROTEIN"/>
    <property type="match status" value="1"/>
</dbReference>
<evidence type="ECO:0000256" key="1">
    <source>
        <dbReference type="ARBA" id="ARBA00009686"/>
    </source>
</evidence>
<feature type="domain" description="Phosducin" evidence="4">
    <location>
        <begin position="117"/>
        <end position="271"/>
    </location>
</feature>
<proteinExistence type="inferred from homology"/>
<feature type="compositionally biased region" description="Basic and acidic residues" evidence="3">
    <location>
        <begin position="277"/>
        <end position="287"/>
    </location>
</feature>
<sequence length="287" mass="32901">MALSSVDDKFLGEKIDYYCSSSENESENEQIDSDEAKPKSTKTVRSAQKFVANNEINSSARRRKSSVQTGPKGVIRDWRHYKKLESEEREKTALERKQLINKLSLTCDPKKDSNEDLDENDQEFLQLYNKKRMLELQQKFASRWVGITFGKLKELTGKNYVEEIENEKRFVTIIIHIYDESIPACEAMTGCLQILAAEYRTVKFCQIEASEARLSHGFKEKGLPALLAYKNNVIIGNFVHVSDTLSDDFYVTDVEKFLNSYGLLPEKDGSNMSEPNPEIRSDSDSDY</sequence>
<evidence type="ECO:0000256" key="3">
    <source>
        <dbReference type="SAM" id="MobiDB-lite"/>
    </source>
</evidence>
<name>A0ABP0GVE3_CLALP</name>
<evidence type="ECO:0000256" key="2">
    <source>
        <dbReference type="ARBA" id="ARBA00022553"/>
    </source>
</evidence>
<feature type="region of interest" description="Disordered" evidence="3">
    <location>
        <begin position="267"/>
        <end position="287"/>
    </location>
</feature>
<dbReference type="PANTHER" id="PTHR46052">
    <property type="entry name" value="PHOSDUCIN-LIKE PROTEIN"/>
    <property type="match status" value="1"/>
</dbReference>
<comment type="similarity">
    <text evidence="1">Belongs to the phosducin family.</text>
</comment>
<dbReference type="Gene3D" id="1.10.168.10">
    <property type="entry name" value="Phosducin, domain 2"/>
    <property type="match status" value="1"/>
</dbReference>
<dbReference type="InterPro" id="IPR051499">
    <property type="entry name" value="Phosducin-like_reg"/>
</dbReference>
<comment type="caution">
    <text evidence="5">The sequence shown here is derived from an EMBL/GenBank/DDBJ whole genome shotgun (WGS) entry which is preliminary data.</text>
</comment>
<feature type="compositionally biased region" description="Acidic residues" evidence="3">
    <location>
        <begin position="24"/>
        <end position="33"/>
    </location>
</feature>
<evidence type="ECO:0000259" key="4">
    <source>
        <dbReference type="Pfam" id="PF02114"/>
    </source>
</evidence>
<protein>
    <recommendedName>
        <fullName evidence="4">Phosducin domain-containing protein</fullName>
    </recommendedName>
</protein>
<keyword evidence="6" id="KW-1185">Reference proteome</keyword>
<dbReference type="InterPro" id="IPR001200">
    <property type="entry name" value="Phosducin"/>
</dbReference>
<evidence type="ECO:0000313" key="5">
    <source>
        <dbReference type="EMBL" id="CAK8695709.1"/>
    </source>
</evidence>
<dbReference type="CDD" id="cd02987">
    <property type="entry name" value="Phd_like_Phd"/>
    <property type="match status" value="1"/>
</dbReference>
<reference evidence="5 6" key="1">
    <citation type="submission" date="2024-02" db="EMBL/GenBank/DDBJ databases">
        <authorList>
            <person name="Daric V."/>
            <person name="Darras S."/>
        </authorList>
    </citation>
    <scope>NUCLEOTIDE SEQUENCE [LARGE SCALE GENOMIC DNA]</scope>
</reference>
<dbReference type="InterPro" id="IPR024253">
    <property type="entry name" value="Phosducin_thioredoxin-like_dom"/>
</dbReference>
<dbReference type="Pfam" id="PF02114">
    <property type="entry name" value="Phosducin"/>
    <property type="match status" value="1"/>
</dbReference>
<evidence type="ECO:0000313" key="6">
    <source>
        <dbReference type="Proteomes" id="UP001642483"/>
    </source>
</evidence>
<keyword evidence="2" id="KW-0597">Phosphoprotein</keyword>